<protein>
    <submittedName>
        <fullName evidence="2">Uncharacterized protein</fullName>
    </submittedName>
</protein>
<feature type="compositionally biased region" description="Basic and acidic residues" evidence="1">
    <location>
        <begin position="47"/>
        <end position="67"/>
    </location>
</feature>
<proteinExistence type="predicted"/>
<feature type="region of interest" description="Disordered" evidence="1">
    <location>
        <begin position="26"/>
        <end position="67"/>
    </location>
</feature>
<name>A0A3S0QFK6_9GAMM</name>
<reference evidence="2" key="1">
    <citation type="submission" date="2018-12" db="EMBL/GenBank/DDBJ databases">
        <authorList>
            <person name="Jadhav K."/>
            <person name="Kushwaha B."/>
            <person name="Jadhav I."/>
        </authorList>
    </citation>
    <scope>NUCLEOTIDE SEQUENCE [LARGE SCALE GENOMIC DNA]</scope>
    <source>
        <strain evidence="2">SBS 10</strain>
    </source>
</reference>
<comment type="caution">
    <text evidence="2">The sequence shown here is derived from an EMBL/GenBank/DDBJ whole genome shotgun (WGS) entry which is preliminary data.</text>
</comment>
<sequence length="80" mass="9227">MSRSLPSSKRHSDGRPWSQQITELEEEREAMQSEMAEQQAVAEDQLEAPRGRRSRTPEELADLREQQESLQLSRLAMTVC</sequence>
<dbReference type="AlphaFoldDB" id="A0A3S0QFK6"/>
<evidence type="ECO:0000256" key="1">
    <source>
        <dbReference type="SAM" id="MobiDB-lite"/>
    </source>
</evidence>
<gene>
    <name evidence="2" type="ORF">DSL92_08395</name>
</gene>
<dbReference type="EMBL" id="RXHI01000027">
    <property type="protein sequence ID" value="RUA22004.1"/>
    <property type="molecule type" value="Genomic_DNA"/>
</dbReference>
<organism evidence="2">
    <name type="scientific">Billgrantia gudaonensis</name>
    <dbReference type="NCBI Taxonomy" id="376427"/>
    <lineage>
        <taxon>Bacteria</taxon>
        <taxon>Pseudomonadati</taxon>
        <taxon>Pseudomonadota</taxon>
        <taxon>Gammaproteobacteria</taxon>
        <taxon>Oceanospirillales</taxon>
        <taxon>Halomonadaceae</taxon>
        <taxon>Billgrantia</taxon>
    </lineage>
</organism>
<evidence type="ECO:0000313" key="2">
    <source>
        <dbReference type="EMBL" id="RUA22004.1"/>
    </source>
</evidence>
<accession>A0A3S0QFK6</accession>